<reference evidence="14 15" key="1">
    <citation type="submission" date="2019-03" db="EMBL/GenBank/DDBJ databases">
        <title>Sequencing the genomes of 1000 actinobacteria strains.</title>
        <authorList>
            <person name="Klenk H.-P."/>
        </authorList>
    </citation>
    <scope>NUCLEOTIDE SEQUENCE [LARGE SCALE GENOMIC DNA]</scope>
    <source>
        <strain evidence="14 15">DSM 43805</strain>
    </source>
</reference>
<evidence type="ECO:0000256" key="9">
    <source>
        <dbReference type="ARBA" id="ARBA00023065"/>
    </source>
</evidence>
<comment type="similarity">
    <text evidence="12">Belongs to the NhaA Na(+)/H(+) (TC 2.A.33) antiporter family.</text>
</comment>
<keyword evidence="7 12" id="KW-1133">Transmembrane helix</keyword>
<dbReference type="HAMAP" id="MF_01844">
    <property type="entry name" value="NhaA"/>
    <property type="match status" value="1"/>
</dbReference>
<comment type="caution">
    <text evidence="12">Lacks conserved residue(s) required for the propagation of feature annotation.</text>
</comment>
<comment type="subcellular location">
    <subcellularLocation>
        <location evidence="1">Cell inner membrane</location>
        <topology evidence="1">Multi-pass membrane protein</topology>
    </subcellularLocation>
    <subcellularLocation>
        <location evidence="12">Cell membrane</location>
        <topology evidence="12">Multi-pass membrane protein</topology>
    </subcellularLocation>
</comment>
<proteinExistence type="inferred from homology"/>
<evidence type="ECO:0000259" key="13">
    <source>
        <dbReference type="PROSITE" id="PS51352"/>
    </source>
</evidence>
<comment type="function">
    <text evidence="12">Na(+)/H(+) antiporter that extrudes sodium in exchange for external protons.</text>
</comment>
<feature type="transmembrane region" description="Helical" evidence="12">
    <location>
        <begin position="183"/>
        <end position="204"/>
    </location>
</feature>
<keyword evidence="10 12" id="KW-0472">Membrane</keyword>
<feature type="transmembrane region" description="Helical" evidence="12">
    <location>
        <begin position="210"/>
        <end position="227"/>
    </location>
</feature>
<dbReference type="GO" id="GO:0015385">
    <property type="term" value="F:sodium:proton antiporter activity"/>
    <property type="evidence" value="ECO:0007669"/>
    <property type="project" value="TreeGrafter"/>
</dbReference>
<feature type="transmembrane region" description="Helical" evidence="12">
    <location>
        <begin position="44"/>
        <end position="63"/>
    </location>
</feature>
<dbReference type="SUPFAM" id="SSF52833">
    <property type="entry name" value="Thioredoxin-like"/>
    <property type="match status" value="1"/>
</dbReference>
<dbReference type="InterPro" id="IPR036249">
    <property type="entry name" value="Thioredoxin-like_sf"/>
</dbReference>
<dbReference type="GO" id="GO:0005886">
    <property type="term" value="C:plasma membrane"/>
    <property type="evidence" value="ECO:0007669"/>
    <property type="project" value="UniProtKB-SubCell"/>
</dbReference>
<name>A0A4R6JCB0_9ACTN</name>
<keyword evidence="11 12" id="KW-0739">Sodium transport</keyword>
<feature type="transmembrane region" description="Helical" evidence="12">
    <location>
        <begin position="387"/>
        <end position="410"/>
    </location>
</feature>
<feature type="transmembrane region" description="Helical" evidence="12">
    <location>
        <begin position="350"/>
        <end position="375"/>
    </location>
</feature>
<protein>
    <recommendedName>
        <fullName evidence="12">Na(+)/H(+) antiporter NhaA</fullName>
    </recommendedName>
    <alternativeName>
        <fullName evidence="12">Sodium/proton antiporter NhaA</fullName>
    </alternativeName>
</protein>
<keyword evidence="8 12" id="KW-0915">Sodium</keyword>
<evidence type="ECO:0000256" key="10">
    <source>
        <dbReference type="ARBA" id="ARBA00023136"/>
    </source>
</evidence>
<keyword evidence="3 12" id="KW-0813">Transport</keyword>
<evidence type="ECO:0000256" key="4">
    <source>
        <dbReference type="ARBA" id="ARBA00022449"/>
    </source>
</evidence>
<feature type="transmembrane region" description="Helical" evidence="12">
    <location>
        <begin position="151"/>
        <end position="171"/>
    </location>
</feature>
<comment type="similarity">
    <text evidence="2">In the N-terminal section; belongs to the NhaA Na(+)/H(+) (TC 2.A.33) antiporter family.</text>
</comment>
<dbReference type="InterPro" id="IPR013766">
    <property type="entry name" value="Thioredoxin_domain"/>
</dbReference>
<evidence type="ECO:0000313" key="15">
    <source>
        <dbReference type="Proteomes" id="UP000294901"/>
    </source>
</evidence>
<keyword evidence="9 12" id="KW-0406">Ion transport</keyword>
<sequence length="642" mass="69071">MERRRAACLGFTVSEATELSDTTSTTRWRPRVTTPLRDFLNTEAGSAGVLVAAIVAALIWANVAGSSYERFWETPLSFRFGGAGLELGLREWVNSGLMTLFFLVVGLEARREFDLGDLRDRRRFVLPALAGIVGMTLPIGIYLAFTAGGPGAAGWGAAMSTDTALALGLLALVGRNVPAPARLFLVTVSVVDDVVALVVIGAAYSEQFRLTPLLLAVAVFALTLVMIRAGVRGGVVYVPFFLVVWVATLESGIDPVVSGLAIGLAAAAYTPPRGELERASDLFRSFREQPTPELARFARIGLARSLSPNDRLTRTWSGVSSYLIVPLFGLANAGIEIHGDFLGEAITSPVTVGILLAYVVGKPVAITGVSALVTWVSRGRVRPAAGWASVLGTGTIAGMGFTVSFLIANLALDDPELSEAKLGLLLGIVVSSLLTWAVFFGTSRLPKPRKAVALLGDVDELTDLIPDVDPGRDHVRGPDEASVTLVEYGDFQCPYCGRAEPVVRELLTDDDLRYVWRHLPLTDVHPQAQLAAQAAEAAGLQGRFWEMHDLLISRQEHLRIADLIGYAGELGLDQDRFHDDMMQPACTEHITADLESADLSGVSGTPTFFINGRRHYGAYDVATLQEAIRLARVRARIAAKRR</sequence>
<dbReference type="Proteomes" id="UP000294901">
    <property type="component" value="Unassembled WGS sequence"/>
</dbReference>
<evidence type="ECO:0000256" key="11">
    <source>
        <dbReference type="ARBA" id="ARBA00023201"/>
    </source>
</evidence>
<dbReference type="GO" id="GO:0006885">
    <property type="term" value="P:regulation of pH"/>
    <property type="evidence" value="ECO:0007669"/>
    <property type="project" value="InterPro"/>
</dbReference>
<evidence type="ECO:0000313" key="14">
    <source>
        <dbReference type="EMBL" id="TDO32165.1"/>
    </source>
</evidence>
<dbReference type="PANTHER" id="PTHR30341:SF0">
    <property type="entry name" value="NA(+)_H(+) ANTIPORTER NHAA"/>
    <property type="match status" value="1"/>
</dbReference>
<dbReference type="PROSITE" id="PS51352">
    <property type="entry name" value="THIOREDOXIN_2"/>
    <property type="match status" value="1"/>
</dbReference>
<evidence type="ECO:0000256" key="8">
    <source>
        <dbReference type="ARBA" id="ARBA00023053"/>
    </source>
</evidence>
<dbReference type="Pfam" id="PF13462">
    <property type="entry name" value="Thioredoxin_4"/>
    <property type="match status" value="1"/>
</dbReference>
<accession>A0A4R6JCB0</accession>
<feature type="transmembrane region" description="Helical" evidence="12">
    <location>
        <begin position="124"/>
        <end position="145"/>
    </location>
</feature>
<dbReference type="InterPro" id="IPR012336">
    <property type="entry name" value="Thioredoxin-like_fold"/>
</dbReference>
<feature type="transmembrane region" description="Helical" evidence="12">
    <location>
        <begin position="422"/>
        <end position="440"/>
    </location>
</feature>
<keyword evidence="6 12" id="KW-0812">Transmembrane</keyword>
<evidence type="ECO:0000256" key="3">
    <source>
        <dbReference type="ARBA" id="ARBA00022448"/>
    </source>
</evidence>
<gene>
    <name evidence="12" type="primary">nhaA</name>
    <name evidence="14" type="ORF">C8E87_7611</name>
</gene>
<evidence type="ECO:0000256" key="2">
    <source>
        <dbReference type="ARBA" id="ARBA00007006"/>
    </source>
</evidence>
<dbReference type="Gene3D" id="3.40.30.10">
    <property type="entry name" value="Glutaredoxin"/>
    <property type="match status" value="1"/>
</dbReference>
<organism evidence="14 15">
    <name type="scientific">Paractinoplanes brasiliensis</name>
    <dbReference type="NCBI Taxonomy" id="52695"/>
    <lineage>
        <taxon>Bacteria</taxon>
        <taxon>Bacillati</taxon>
        <taxon>Actinomycetota</taxon>
        <taxon>Actinomycetes</taxon>
        <taxon>Micromonosporales</taxon>
        <taxon>Micromonosporaceae</taxon>
        <taxon>Paractinoplanes</taxon>
    </lineage>
</organism>
<comment type="caution">
    <text evidence="14">The sequence shown here is derived from an EMBL/GenBank/DDBJ whole genome shotgun (WGS) entry which is preliminary data.</text>
</comment>
<dbReference type="PANTHER" id="PTHR30341">
    <property type="entry name" value="SODIUM ION/PROTON ANTIPORTER NHAA-RELATED"/>
    <property type="match status" value="1"/>
</dbReference>
<dbReference type="Pfam" id="PF06965">
    <property type="entry name" value="Na_H_antiport_1"/>
    <property type="match status" value="1"/>
</dbReference>
<dbReference type="EMBL" id="SNWR01000002">
    <property type="protein sequence ID" value="TDO32165.1"/>
    <property type="molecule type" value="Genomic_DNA"/>
</dbReference>
<evidence type="ECO:0000256" key="1">
    <source>
        <dbReference type="ARBA" id="ARBA00004429"/>
    </source>
</evidence>
<evidence type="ECO:0000256" key="6">
    <source>
        <dbReference type="ARBA" id="ARBA00022692"/>
    </source>
</evidence>
<dbReference type="InterPro" id="IPR004670">
    <property type="entry name" value="NhaA"/>
</dbReference>
<dbReference type="Gene3D" id="1.20.1530.10">
    <property type="entry name" value="Na+/H+ antiporter like domain"/>
    <property type="match status" value="1"/>
</dbReference>
<evidence type="ECO:0000256" key="7">
    <source>
        <dbReference type="ARBA" id="ARBA00022989"/>
    </source>
</evidence>
<evidence type="ECO:0000256" key="12">
    <source>
        <dbReference type="HAMAP-Rule" id="MF_01844"/>
    </source>
</evidence>
<evidence type="ECO:0000256" key="5">
    <source>
        <dbReference type="ARBA" id="ARBA00022475"/>
    </source>
</evidence>
<dbReference type="AlphaFoldDB" id="A0A4R6JCB0"/>
<keyword evidence="4 12" id="KW-0050">Antiport</keyword>
<dbReference type="InterPro" id="IPR023171">
    <property type="entry name" value="Na/H_antiporter_dom_sf"/>
</dbReference>
<feature type="domain" description="Thioredoxin" evidence="13">
    <location>
        <begin position="453"/>
        <end position="633"/>
    </location>
</feature>
<comment type="catalytic activity">
    <reaction evidence="12">
        <text>Na(+)(in) + 2 H(+)(out) = Na(+)(out) + 2 H(+)(in)</text>
        <dbReference type="Rhea" id="RHEA:29251"/>
        <dbReference type="ChEBI" id="CHEBI:15378"/>
        <dbReference type="ChEBI" id="CHEBI:29101"/>
    </reaction>
</comment>
<keyword evidence="5 12" id="KW-1003">Cell membrane</keyword>
<keyword evidence="15" id="KW-1185">Reference proteome</keyword>